<name>A0A392QZK5_9FABA</name>
<sequence>VKPSKSKKAKKEKVVLRSPGPVEKISPVGGSTRNFIPTEDSHLPLSPSVDAAEFIDDHYSFNCEDEKIQNMGLEEAATLMLSHELRGVLMGRIVTHKAAAMAREVKARHTELDEANKKMKEAEGSTHAFEEDLKKTQDFLKDGKARRDKLEEDQRQEIASLKEKLQ</sequence>
<comment type="caution">
    <text evidence="2">The sequence shown here is derived from an EMBL/GenBank/DDBJ whole genome shotgun (WGS) entry which is preliminary data.</text>
</comment>
<organism evidence="2 3">
    <name type="scientific">Trifolium medium</name>
    <dbReference type="NCBI Taxonomy" id="97028"/>
    <lineage>
        <taxon>Eukaryota</taxon>
        <taxon>Viridiplantae</taxon>
        <taxon>Streptophyta</taxon>
        <taxon>Embryophyta</taxon>
        <taxon>Tracheophyta</taxon>
        <taxon>Spermatophyta</taxon>
        <taxon>Magnoliopsida</taxon>
        <taxon>eudicotyledons</taxon>
        <taxon>Gunneridae</taxon>
        <taxon>Pentapetalae</taxon>
        <taxon>rosids</taxon>
        <taxon>fabids</taxon>
        <taxon>Fabales</taxon>
        <taxon>Fabaceae</taxon>
        <taxon>Papilionoideae</taxon>
        <taxon>50 kb inversion clade</taxon>
        <taxon>NPAAA clade</taxon>
        <taxon>Hologalegina</taxon>
        <taxon>IRL clade</taxon>
        <taxon>Trifolieae</taxon>
        <taxon>Trifolium</taxon>
    </lineage>
</organism>
<keyword evidence="3" id="KW-1185">Reference proteome</keyword>
<dbReference type="AlphaFoldDB" id="A0A392QZK5"/>
<feature type="region of interest" description="Disordered" evidence="1">
    <location>
        <begin position="1"/>
        <end position="41"/>
    </location>
</feature>
<dbReference type="Proteomes" id="UP000265520">
    <property type="component" value="Unassembled WGS sequence"/>
</dbReference>
<accession>A0A392QZK5</accession>
<feature type="compositionally biased region" description="Basic residues" evidence="1">
    <location>
        <begin position="1"/>
        <end position="11"/>
    </location>
</feature>
<evidence type="ECO:0000313" key="2">
    <source>
        <dbReference type="EMBL" id="MCI28966.1"/>
    </source>
</evidence>
<proteinExistence type="predicted"/>
<evidence type="ECO:0000256" key="1">
    <source>
        <dbReference type="SAM" id="MobiDB-lite"/>
    </source>
</evidence>
<feature type="non-terminal residue" evidence="2">
    <location>
        <position position="1"/>
    </location>
</feature>
<evidence type="ECO:0000313" key="3">
    <source>
        <dbReference type="Proteomes" id="UP000265520"/>
    </source>
</evidence>
<protein>
    <submittedName>
        <fullName evidence="2">Uncharacterized protein</fullName>
    </submittedName>
</protein>
<feature type="non-terminal residue" evidence="2">
    <location>
        <position position="166"/>
    </location>
</feature>
<dbReference type="EMBL" id="LXQA010169360">
    <property type="protein sequence ID" value="MCI28966.1"/>
    <property type="molecule type" value="Genomic_DNA"/>
</dbReference>
<feature type="region of interest" description="Disordered" evidence="1">
    <location>
        <begin position="114"/>
        <end position="166"/>
    </location>
</feature>
<reference evidence="2 3" key="1">
    <citation type="journal article" date="2018" name="Front. Plant Sci.">
        <title>Red Clover (Trifolium pratense) and Zigzag Clover (T. medium) - A Picture of Genomic Similarities and Differences.</title>
        <authorList>
            <person name="Dluhosova J."/>
            <person name="Istvanek J."/>
            <person name="Nedelnik J."/>
            <person name="Repkova J."/>
        </authorList>
    </citation>
    <scope>NUCLEOTIDE SEQUENCE [LARGE SCALE GENOMIC DNA]</scope>
    <source>
        <strain evidence="3">cv. 10/8</strain>
        <tissue evidence="2">Leaf</tissue>
    </source>
</reference>